<dbReference type="EMBL" id="MVIM01000006">
    <property type="protein sequence ID" value="ORB64998.1"/>
    <property type="molecule type" value="Genomic_DNA"/>
</dbReference>
<feature type="region of interest" description="Disordered" evidence="1">
    <location>
        <begin position="164"/>
        <end position="184"/>
    </location>
</feature>
<gene>
    <name evidence="3" type="ORF">BST47_12720</name>
</gene>
<organism evidence="3 4">
    <name type="scientific">Mycolicibacterium tusciae</name>
    <dbReference type="NCBI Taxonomy" id="75922"/>
    <lineage>
        <taxon>Bacteria</taxon>
        <taxon>Bacillati</taxon>
        <taxon>Actinomycetota</taxon>
        <taxon>Actinomycetes</taxon>
        <taxon>Mycobacteriales</taxon>
        <taxon>Mycobacteriaceae</taxon>
        <taxon>Mycolicibacterium</taxon>
    </lineage>
</organism>
<dbReference type="Gene3D" id="3.10.450.50">
    <property type="match status" value="1"/>
</dbReference>
<comment type="caution">
    <text evidence="3">The sequence shown here is derived from an EMBL/GenBank/DDBJ whole genome shotgun (WGS) entry which is preliminary data.</text>
</comment>
<evidence type="ECO:0000313" key="4">
    <source>
        <dbReference type="Proteomes" id="UP000192411"/>
    </source>
</evidence>
<dbReference type="AlphaFoldDB" id="A0A1X0JPX5"/>
<reference evidence="3 4" key="1">
    <citation type="submission" date="2017-02" db="EMBL/GenBank/DDBJ databases">
        <title>The new phylogeny of genus Mycobacterium.</title>
        <authorList>
            <person name="Tortoli E."/>
            <person name="Trovato A."/>
            <person name="Cirillo D.M."/>
        </authorList>
    </citation>
    <scope>NUCLEOTIDE SEQUENCE [LARGE SCALE GENOMIC DNA]</scope>
    <source>
        <strain evidence="3 4">DSM 44338</strain>
    </source>
</reference>
<dbReference type="RefSeq" id="WP_083125903.1">
    <property type="nucleotide sequence ID" value="NZ_MVIM01000006.1"/>
</dbReference>
<dbReference type="CDD" id="cd00531">
    <property type="entry name" value="NTF2_like"/>
    <property type="match status" value="1"/>
</dbReference>
<dbReference type="InterPro" id="IPR037401">
    <property type="entry name" value="SnoaL-like"/>
</dbReference>
<feature type="domain" description="SnoaL-like" evidence="2">
    <location>
        <begin position="13"/>
        <end position="133"/>
    </location>
</feature>
<dbReference type="OrthoDB" id="1492465at2"/>
<dbReference type="STRING" id="75922.BST47_12720"/>
<sequence>MTSDVDLRERITRLEDRAAIQDCMQRYARGMDRRDRELLRSAYHDGAVDDHVGFIGEVDDFIDWAFAYHSTQTRYQHYLLNHTVELNGDEAHSETYYLFVGTDREPANHVTVSGGRYVDRLQRRDGRWAIVDRVCVVEWNAESTSFITDEVIAMMADSMKVATHDKTDPSYDRPLVASRAAAPS</sequence>
<proteinExistence type="predicted"/>
<dbReference type="SUPFAM" id="SSF54427">
    <property type="entry name" value="NTF2-like"/>
    <property type="match status" value="1"/>
</dbReference>
<protein>
    <recommendedName>
        <fullName evidence="2">SnoaL-like domain-containing protein</fullName>
    </recommendedName>
</protein>
<dbReference type="Proteomes" id="UP000192411">
    <property type="component" value="Unassembled WGS sequence"/>
</dbReference>
<dbReference type="Pfam" id="PF13577">
    <property type="entry name" value="SnoaL_4"/>
    <property type="match status" value="1"/>
</dbReference>
<keyword evidence="4" id="KW-1185">Reference proteome</keyword>
<evidence type="ECO:0000259" key="2">
    <source>
        <dbReference type="Pfam" id="PF13577"/>
    </source>
</evidence>
<dbReference type="InterPro" id="IPR032710">
    <property type="entry name" value="NTF2-like_dom_sf"/>
</dbReference>
<evidence type="ECO:0000313" key="3">
    <source>
        <dbReference type="EMBL" id="ORB64998.1"/>
    </source>
</evidence>
<name>A0A1X0JPX5_9MYCO</name>
<accession>A0A1X0JPX5</accession>
<evidence type="ECO:0000256" key="1">
    <source>
        <dbReference type="SAM" id="MobiDB-lite"/>
    </source>
</evidence>